<protein>
    <submittedName>
        <fullName evidence="3">Iron-regulated protein</fullName>
    </submittedName>
</protein>
<evidence type="ECO:0000256" key="1">
    <source>
        <dbReference type="SAM" id="SignalP"/>
    </source>
</evidence>
<evidence type="ECO:0000313" key="4">
    <source>
        <dbReference type="Proteomes" id="UP000218437"/>
    </source>
</evidence>
<dbReference type="PROSITE" id="PS51257">
    <property type="entry name" value="PROKAR_LIPOPROTEIN"/>
    <property type="match status" value="1"/>
</dbReference>
<organism evidence="3 4">
    <name type="scientific">Janthinobacterium svalbardensis</name>
    <dbReference type="NCBI Taxonomy" id="368607"/>
    <lineage>
        <taxon>Bacteria</taxon>
        <taxon>Pseudomonadati</taxon>
        <taxon>Pseudomonadota</taxon>
        <taxon>Betaproteobacteria</taxon>
        <taxon>Burkholderiales</taxon>
        <taxon>Oxalobacteraceae</taxon>
        <taxon>Janthinobacterium</taxon>
    </lineage>
</organism>
<feature type="signal peptide" evidence="1">
    <location>
        <begin position="1"/>
        <end position="27"/>
    </location>
</feature>
<evidence type="ECO:0000313" key="3">
    <source>
        <dbReference type="EMBL" id="ATD62654.1"/>
    </source>
</evidence>
<evidence type="ECO:0000259" key="2">
    <source>
        <dbReference type="Pfam" id="PF04187"/>
    </source>
</evidence>
<sequence length="309" mass="33452">MKFPLSLAAVLPACVLALSACSSVAPAAAPATGTAATTSAAPASAQDVRQLGEIVDLRSGQRLSAEQLLAQLAAAPRVIIGEQHDQLSHHRIEQWLLQQLQGQRPQGSVLLEMLNPDQQAKVDKVKPWLQTDPVVRPEHVAELLAWQPSWKWAQYGDLVMTVMRAPYPVWSANLDRSEIKQLFIDQPAVQGKHSNLANDGKVHDKLKDIIRVMHDNQIDAPRLAAMLSVQQQRDRRMAERLLAAPAPAVLIAGAYHAHKDLGVPLHVQDLTGGPAPLVLVLAQQGATVLAPQADFVWFTPAMPAVASAQ</sequence>
<dbReference type="PIRSF" id="PIRSF020419">
    <property type="entry name" value="Fe_uptake_reg_CjrA_prd"/>
    <property type="match status" value="1"/>
</dbReference>
<dbReference type="CDD" id="cd14727">
    <property type="entry name" value="ChanN-like"/>
    <property type="match status" value="1"/>
</dbReference>
<feature type="chain" id="PRO_5013398607" evidence="1">
    <location>
        <begin position="28"/>
        <end position="309"/>
    </location>
</feature>
<gene>
    <name evidence="3" type="ORF">CNX70_22810</name>
</gene>
<dbReference type="KEGG" id="jsv:CNX70_22810"/>
<dbReference type="Gene3D" id="1.10.8.760">
    <property type="entry name" value="Haem-binding uptake, Tiki superfamily, ChaN, domain 2"/>
    <property type="match status" value="1"/>
</dbReference>
<accession>A0A290X0J3</accession>
<feature type="domain" description="Haem-binding uptake Tiki superfamily ChaN" evidence="2">
    <location>
        <begin position="68"/>
        <end position="267"/>
    </location>
</feature>
<dbReference type="Gene3D" id="3.40.50.11550">
    <property type="match status" value="1"/>
</dbReference>
<keyword evidence="1" id="KW-0732">Signal</keyword>
<dbReference type="Pfam" id="PF04187">
    <property type="entry name" value="Cofac_haem_bdg"/>
    <property type="match status" value="1"/>
</dbReference>
<dbReference type="RefSeq" id="WP_096237327.1">
    <property type="nucleotide sequence ID" value="NZ_CP023422.1"/>
</dbReference>
<dbReference type="AlphaFoldDB" id="A0A290X0J3"/>
<dbReference type="Proteomes" id="UP000218437">
    <property type="component" value="Chromosome"/>
</dbReference>
<proteinExistence type="predicted"/>
<reference evidence="3 4" key="1">
    <citation type="submission" date="2017-09" db="EMBL/GenBank/DDBJ databases">
        <title>Complete genome sequence of Janthinobacterium svalbardensis PAMC 27463.</title>
        <authorList>
            <person name="Cho Y.-J."/>
            <person name="Cho A."/>
            <person name="Kim O.-S."/>
            <person name="Lee J.-I."/>
        </authorList>
    </citation>
    <scope>NUCLEOTIDE SEQUENCE [LARGE SCALE GENOMIC DNA]</scope>
    <source>
        <strain evidence="3 4">PAMC 27463</strain>
    </source>
</reference>
<dbReference type="SUPFAM" id="SSF159501">
    <property type="entry name" value="EreA/ChaN-like"/>
    <property type="match status" value="1"/>
</dbReference>
<dbReference type="InterPro" id="IPR016773">
    <property type="entry name" value="Fe3_uptake_reg_CjrA_prd"/>
</dbReference>
<name>A0A290X0J3_9BURK</name>
<dbReference type="InterPro" id="IPR007314">
    <property type="entry name" value="Cofac_haem-bd_dom"/>
</dbReference>
<dbReference type="EMBL" id="CP023422">
    <property type="protein sequence ID" value="ATD62654.1"/>
    <property type="molecule type" value="Genomic_DNA"/>
</dbReference>
<keyword evidence="4" id="KW-1185">Reference proteome</keyword>